<organism evidence="2">
    <name type="scientific">viral metagenome</name>
    <dbReference type="NCBI Taxonomy" id="1070528"/>
    <lineage>
        <taxon>unclassified sequences</taxon>
        <taxon>metagenomes</taxon>
        <taxon>organismal metagenomes</taxon>
    </lineage>
</organism>
<name>A0A6C0BIL9_9ZZZZ</name>
<reference evidence="2" key="1">
    <citation type="journal article" date="2020" name="Nature">
        <title>Giant virus diversity and host interactions through global metagenomics.</title>
        <authorList>
            <person name="Schulz F."/>
            <person name="Roux S."/>
            <person name="Paez-Espino D."/>
            <person name="Jungbluth S."/>
            <person name="Walsh D.A."/>
            <person name="Denef V.J."/>
            <person name="McMahon K.D."/>
            <person name="Konstantinidis K.T."/>
            <person name="Eloe-Fadrosh E.A."/>
            <person name="Kyrpides N.C."/>
            <person name="Woyke T."/>
        </authorList>
    </citation>
    <scope>NUCLEOTIDE SEQUENCE</scope>
    <source>
        <strain evidence="2">GVMAG-M-3300013285-6</strain>
    </source>
</reference>
<keyword evidence="1" id="KW-0812">Transmembrane</keyword>
<evidence type="ECO:0000256" key="1">
    <source>
        <dbReference type="SAM" id="Phobius"/>
    </source>
</evidence>
<dbReference type="InterPro" id="IPR013320">
    <property type="entry name" value="ConA-like_dom_sf"/>
</dbReference>
<accession>A0A6C0BIL9</accession>
<protein>
    <recommendedName>
        <fullName evidence="3">Lectin/glucanase superfamily protein</fullName>
    </recommendedName>
</protein>
<dbReference type="Gene3D" id="2.60.120.200">
    <property type="match status" value="1"/>
</dbReference>
<evidence type="ECO:0000313" key="2">
    <source>
        <dbReference type="EMBL" id="QHS92207.1"/>
    </source>
</evidence>
<keyword evidence="1" id="KW-0472">Membrane</keyword>
<keyword evidence="1" id="KW-1133">Transmembrane helix</keyword>
<dbReference type="EMBL" id="MN739173">
    <property type="protein sequence ID" value="QHS92207.1"/>
    <property type="molecule type" value="Genomic_DNA"/>
</dbReference>
<dbReference type="AlphaFoldDB" id="A0A6C0BIL9"/>
<proteinExistence type="predicted"/>
<sequence length="618" mass="67676">MRVAHKNKTQIFLFIFLIIGIVFILWNRQETESFFDKKEACDAVAAENLALSAVPGIAAYKKITSSTASSQAMLDELNAMKTAASCTAASTSYTCLTLIAQIDSLQKQINTTNTYKNGEFFSSTMSPVVDGISKFVALCANATDAVVTAPKSIYNALLKSDFTFILNTPLDIPNCVSWLDSTLFKDQKDGTEIKRWAPSSSAVGTTQYSMVGSAIIKTGVLNNKPVLQFDGSRTMTMCISQADNAGNVSCSSKRINEPGEYTMFFVSRQSGALNGRVFGGDGNKLYGYHNGLKRRVYIETWNVGEGDEKAVASDTNWDLIRMTRDSSSAGSLFWNGTNIKNYTTPYGIVGFNINGTGEKSNAQVAEIIIYNRALTVSECGFVEQYLNRKWFPTTTSPLDLDGCALWLDAVTLNNLSDGDTIDTWSSSAPSIYNYSMTGGAILKKSILNGNPVLQFDATHGMSLSANLQMAAYTLFFVSRQTGGLNKRVFIGNGNKLYGYWDNYKNCMHTEAWNISPTTSSDTNWDLYRIRRDEPTVTTTAAGTYTVSPSSPGSLWRQGAVIGNFQTAFAFDGFYINEGGCCGNEKSNAQVGEVIIYNRSLTDSECANVEKYLKAKWTL</sequence>
<evidence type="ECO:0008006" key="3">
    <source>
        <dbReference type="Google" id="ProtNLM"/>
    </source>
</evidence>
<feature type="transmembrane region" description="Helical" evidence="1">
    <location>
        <begin position="12"/>
        <end position="28"/>
    </location>
</feature>
<dbReference type="SUPFAM" id="SSF49899">
    <property type="entry name" value="Concanavalin A-like lectins/glucanases"/>
    <property type="match status" value="1"/>
</dbReference>